<proteinExistence type="inferred from homology"/>
<dbReference type="Proteomes" id="UP000749559">
    <property type="component" value="Unassembled WGS sequence"/>
</dbReference>
<comment type="similarity">
    <text evidence="1">Belongs to the troponin I family.</text>
</comment>
<dbReference type="InterPro" id="IPR050875">
    <property type="entry name" value="Troponin_I"/>
</dbReference>
<reference evidence="4" key="1">
    <citation type="submission" date="2022-03" db="EMBL/GenBank/DDBJ databases">
        <authorList>
            <person name="Martin C."/>
        </authorList>
    </citation>
    <scope>NUCLEOTIDE SEQUENCE</scope>
</reference>
<feature type="coiled-coil region" evidence="2">
    <location>
        <begin position="155"/>
        <end position="211"/>
    </location>
</feature>
<dbReference type="GO" id="GO:0006936">
    <property type="term" value="P:muscle contraction"/>
    <property type="evidence" value="ECO:0007669"/>
    <property type="project" value="TreeGrafter"/>
</dbReference>
<feature type="compositionally biased region" description="Acidic residues" evidence="3">
    <location>
        <begin position="39"/>
        <end position="48"/>
    </location>
</feature>
<feature type="compositionally biased region" description="Basic and acidic residues" evidence="3">
    <location>
        <begin position="287"/>
        <end position="303"/>
    </location>
</feature>
<protein>
    <recommendedName>
        <fullName evidence="6">Troponin I</fullName>
    </recommendedName>
</protein>
<dbReference type="GO" id="GO:0005861">
    <property type="term" value="C:troponin complex"/>
    <property type="evidence" value="ECO:0007669"/>
    <property type="project" value="InterPro"/>
</dbReference>
<dbReference type="SUPFAM" id="SSF90250">
    <property type="entry name" value="Troponin coil-coiled subunits"/>
    <property type="match status" value="1"/>
</dbReference>
<dbReference type="OrthoDB" id="371899at2759"/>
<dbReference type="EMBL" id="CAIIXF020000006">
    <property type="protein sequence ID" value="CAH1786217.1"/>
    <property type="molecule type" value="Genomic_DNA"/>
</dbReference>
<feature type="region of interest" description="Disordered" evidence="3">
    <location>
        <begin position="1"/>
        <end position="147"/>
    </location>
</feature>
<dbReference type="Gene3D" id="1.20.5.350">
    <property type="match status" value="1"/>
</dbReference>
<feature type="compositionally biased region" description="Basic residues" evidence="3">
    <location>
        <begin position="127"/>
        <end position="138"/>
    </location>
</feature>
<dbReference type="Pfam" id="PF00992">
    <property type="entry name" value="Troponin"/>
    <property type="match status" value="1"/>
</dbReference>
<evidence type="ECO:0000256" key="2">
    <source>
        <dbReference type="SAM" id="Coils"/>
    </source>
</evidence>
<comment type="caution">
    <text evidence="4">The sequence shown here is derived from an EMBL/GenBank/DDBJ whole genome shotgun (WGS) entry which is preliminary data.</text>
</comment>
<evidence type="ECO:0008006" key="6">
    <source>
        <dbReference type="Google" id="ProtNLM"/>
    </source>
</evidence>
<feature type="compositionally biased region" description="Basic and acidic residues" evidence="3">
    <location>
        <begin position="56"/>
        <end position="126"/>
    </location>
</feature>
<dbReference type="PANTHER" id="PTHR13738">
    <property type="entry name" value="TROPONIN I"/>
    <property type="match status" value="1"/>
</dbReference>
<evidence type="ECO:0000313" key="5">
    <source>
        <dbReference type="Proteomes" id="UP000749559"/>
    </source>
</evidence>
<dbReference type="InterPro" id="IPR038077">
    <property type="entry name" value="Troponin_sf"/>
</dbReference>
<dbReference type="InterPro" id="IPR001978">
    <property type="entry name" value="Troponin"/>
</dbReference>
<evidence type="ECO:0000256" key="3">
    <source>
        <dbReference type="SAM" id="MobiDB-lite"/>
    </source>
</evidence>
<organism evidence="4 5">
    <name type="scientific">Owenia fusiformis</name>
    <name type="common">Polychaete worm</name>
    <dbReference type="NCBI Taxonomy" id="6347"/>
    <lineage>
        <taxon>Eukaryota</taxon>
        <taxon>Metazoa</taxon>
        <taxon>Spiralia</taxon>
        <taxon>Lophotrochozoa</taxon>
        <taxon>Annelida</taxon>
        <taxon>Polychaeta</taxon>
        <taxon>Sedentaria</taxon>
        <taxon>Canalipalpata</taxon>
        <taxon>Sabellida</taxon>
        <taxon>Oweniida</taxon>
        <taxon>Oweniidae</taxon>
        <taxon>Owenia</taxon>
    </lineage>
</organism>
<keyword evidence="2" id="KW-0175">Coiled coil</keyword>
<dbReference type="AlphaFoldDB" id="A0A8S4NWM4"/>
<gene>
    <name evidence="4" type="ORF">OFUS_LOCUS12155</name>
</gene>
<feature type="compositionally biased region" description="Acidic residues" evidence="3">
    <location>
        <begin position="304"/>
        <end position="314"/>
    </location>
</feature>
<dbReference type="PANTHER" id="PTHR13738:SF1">
    <property type="entry name" value="TROPONIN I"/>
    <property type="match status" value="1"/>
</dbReference>
<sequence>MSDLEARREARRKARAEREAAGGEEEETTSRRSRRADPEPEAEAEAPVEDNTAAEEAAKAAAEEEQRRKEQEEAEEEARKQQEAEEAEAERRRQEEEEQRRREEEEERERQKKKDEAKRAADEEAKKKKRAPGTKRKGLGGLSPEKKKLLKKLIMERALDDLKQEEVERANEKKQILEQRMGRLDLEGNTQAQLEAKVKELHAKLVGLEEEKYDWEVKIRKQDFEINELTIKVNDIKGKFVKPVLKKVSKTESKLAKFEKKMNVKKSGFRDALKSTGQSKYAVEEEDKSHKAPDWRNELKDKDAGDDDAIEAES</sequence>
<evidence type="ECO:0000256" key="1">
    <source>
        <dbReference type="ARBA" id="ARBA00009930"/>
    </source>
</evidence>
<keyword evidence="5" id="KW-1185">Reference proteome</keyword>
<evidence type="ECO:0000313" key="4">
    <source>
        <dbReference type="EMBL" id="CAH1786217.1"/>
    </source>
</evidence>
<name>A0A8S4NWM4_OWEFU</name>
<accession>A0A8S4NWM4</accession>
<feature type="region of interest" description="Disordered" evidence="3">
    <location>
        <begin position="269"/>
        <end position="314"/>
    </location>
</feature>